<protein>
    <submittedName>
        <fullName evidence="2">Uncharacterized protein</fullName>
    </submittedName>
</protein>
<evidence type="ECO:0000313" key="2">
    <source>
        <dbReference type="EMBL" id="KAB8223378.1"/>
    </source>
</evidence>
<organism evidence="2 3">
    <name type="scientific">Aspergillus novoparasiticus</name>
    <dbReference type="NCBI Taxonomy" id="986946"/>
    <lineage>
        <taxon>Eukaryota</taxon>
        <taxon>Fungi</taxon>
        <taxon>Dikarya</taxon>
        <taxon>Ascomycota</taxon>
        <taxon>Pezizomycotina</taxon>
        <taxon>Eurotiomycetes</taxon>
        <taxon>Eurotiomycetidae</taxon>
        <taxon>Eurotiales</taxon>
        <taxon>Aspergillaceae</taxon>
        <taxon>Aspergillus</taxon>
        <taxon>Aspergillus subgen. Circumdati</taxon>
    </lineage>
</organism>
<keyword evidence="3" id="KW-1185">Reference proteome</keyword>
<gene>
    <name evidence="2" type="ORF">BDV33DRAFT_167457</name>
</gene>
<proteinExistence type="predicted"/>
<feature type="compositionally biased region" description="Polar residues" evidence="1">
    <location>
        <begin position="8"/>
        <end position="19"/>
    </location>
</feature>
<sequence>MDGKSRSSKATDQSSNRCKQNGPFVASIQPATNTSPVMSDNAPVVPWDCERTPHVVEARDRFPDIALSTETCALVRVLNPAREVAWATDTRAKQKVKPVIHDYQAVAMLLQERGNELEDKNCCSVCANGGTFQTCLVTPILSSDNRTLGFFGGACSNCIWVKKAGPVAMRFTSRRCIYPVLSCRSFHWVWGLVAGPIME</sequence>
<feature type="region of interest" description="Disordered" evidence="1">
    <location>
        <begin position="1"/>
        <end position="23"/>
    </location>
</feature>
<evidence type="ECO:0000313" key="3">
    <source>
        <dbReference type="Proteomes" id="UP000326799"/>
    </source>
</evidence>
<name>A0A5N6F0L6_9EURO</name>
<dbReference type="EMBL" id="ML733406">
    <property type="protein sequence ID" value="KAB8223378.1"/>
    <property type="molecule type" value="Genomic_DNA"/>
</dbReference>
<dbReference type="Pfam" id="PF12511">
    <property type="entry name" value="DUF3716"/>
    <property type="match status" value="1"/>
</dbReference>
<dbReference type="InterPro" id="IPR022190">
    <property type="entry name" value="DUF3716"/>
</dbReference>
<reference evidence="2 3" key="1">
    <citation type="submission" date="2019-04" db="EMBL/GenBank/DDBJ databases">
        <title>Fungal friends and foes A comparative genomics study of 23 Aspergillus species from section Flavi.</title>
        <authorList>
            <consortium name="DOE Joint Genome Institute"/>
            <person name="Kjaerbolling I."/>
            <person name="Vesth T.C."/>
            <person name="Frisvad J.C."/>
            <person name="Nybo J.L."/>
            <person name="Theobald S."/>
            <person name="Kildgaard S."/>
            <person name="Petersen T.I."/>
            <person name="Kuo A."/>
            <person name="Sato A."/>
            <person name="Lyhne E.K."/>
            <person name="Kogle M.E."/>
            <person name="Wiebenga A."/>
            <person name="Kun R.S."/>
            <person name="Lubbers R.J."/>
            <person name="Makela M.R."/>
            <person name="Barry K."/>
            <person name="Chovatia M."/>
            <person name="Clum A."/>
            <person name="Daum C."/>
            <person name="Haridas S."/>
            <person name="He G."/>
            <person name="LaButti K."/>
            <person name="Lipzen A."/>
            <person name="Mondo S."/>
            <person name="Pangilinan J."/>
            <person name="Riley R."/>
            <person name="Salamov A."/>
            <person name="Simmons B.A."/>
            <person name="Magnuson J.K."/>
            <person name="Henrissat B."/>
            <person name="Mortensen U.H."/>
            <person name="Larsen T.O."/>
            <person name="De vries R.P."/>
            <person name="Grigoriev I.V."/>
            <person name="Machida M."/>
            <person name="Baker S.E."/>
            <person name="Andersen M.R."/>
        </authorList>
    </citation>
    <scope>NUCLEOTIDE SEQUENCE [LARGE SCALE GENOMIC DNA]</scope>
    <source>
        <strain evidence="2 3">CBS 126849</strain>
    </source>
</reference>
<accession>A0A5N6F0L6</accession>
<dbReference type="AlphaFoldDB" id="A0A5N6F0L6"/>
<dbReference type="Proteomes" id="UP000326799">
    <property type="component" value="Unassembled WGS sequence"/>
</dbReference>
<evidence type="ECO:0000256" key="1">
    <source>
        <dbReference type="SAM" id="MobiDB-lite"/>
    </source>
</evidence>